<dbReference type="AlphaFoldDB" id="A0AAU9MHZ3"/>
<organism evidence="1 2">
    <name type="scientific">Lactuca virosa</name>
    <dbReference type="NCBI Taxonomy" id="75947"/>
    <lineage>
        <taxon>Eukaryota</taxon>
        <taxon>Viridiplantae</taxon>
        <taxon>Streptophyta</taxon>
        <taxon>Embryophyta</taxon>
        <taxon>Tracheophyta</taxon>
        <taxon>Spermatophyta</taxon>
        <taxon>Magnoliopsida</taxon>
        <taxon>eudicotyledons</taxon>
        <taxon>Gunneridae</taxon>
        <taxon>Pentapetalae</taxon>
        <taxon>asterids</taxon>
        <taxon>campanulids</taxon>
        <taxon>Asterales</taxon>
        <taxon>Asteraceae</taxon>
        <taxon>Cichorioideae</taxon>
        <taxon>Cichorieae</taxon>
        <taxon>Lactucinae</taxon>
        <taxon>Lactuca</taxon>
    </lineage>
</organism>
<proteinExistence type="predicted"/>
<keyword evidence="2" id="KW-1185">Reference proteome</keyword>
<comment type="caution">
    <text evidence="1">The sequence shown here is derived from an EMBL/GenBank/DDBJ whole genome shotgun (WGS) entry which is preliminary data.</text>
</comment>
<evidence type="ECO:0000313" key="2">
    <source>
        <dbReference type="Proteomes" id="UP001157418"/>
    </source>
</evidence>
<protein>
    <submittedName>
        <fullName evidence="1">Uncharacterized protein</fullName>
    </submittedName>
</protein>
<accession>A0AAU9MHZ3</accession>
<dbReference type="Proteomes" id="UP001157418">
    <property type="component" value="Unassembled WGS sequence"/>
</dbReference>
<name>A0AAU9MHZ3_9ASTR</name>
<evidence type="ECO:0000313" key="1">
    <source>
        <dbReference type="EMBL" id="CAH1423769.1"/>
    </source>
</evidence>
<dbReference type="EMBL" id="CAKMRJ010001112">
    <property type="protein sequence ID" value="CAH1423769.1"/>
    <property type="molecule type" value="Genomic_DNA"/>
</dbReference>
<reference evidence="1 2" key="1">
    <citation type="submission" date="2022-01" db="EMBL/GenBank/DDBJ databases">
        <authorList>
            <person name="Xiong W."/>
            <person name="Schranz E."/>
        </authorList>
    </citation>
    <scope>NUCLEOTIDE SEQUENCE [LARGE SCALE GENOMIC DNA]</scope>
</reference>
<sequence length="112" mass="12454">MKGGHARCNSQKKGKAKASQLVIKGIHEGSSKDFEDEGLQDVMLVQDLKGDAHATDLFASGYSEDEVYHVLYEQHLDVEFLDEVPPVLEPVHEEVPEFEQVQPVPEEVPQVG</sequence>
<gene>
    <name evidence="1" type="ORF">LVIROSA_LOCUS11032</name>
</gene>